<reference evidence="2" key="2">
    <citation type="journal article" date="2022" name="Res Sq">
        <title>Comparative Genomics Reveals Insights into the Divergent Evolution of Astigmatic Mites and Household Pest Adaptations.</title>
        <authorList>
            <person name="Xiong Q."/>
            <person name="Wan A.T.-Y."/>
            <person name="Liu X.-Y."/>
            <person name="Fung C.S.-H."/>
            <person name="Xiao X."/>
            <person name="Malainual N."/>
            <person name="Hou J."/>
            <person name="Wang L."/>
            <person name="Wang M."/>
            <person name="Yang K."/>
            <person name="Cui Y."/>
            <person name="Leung E."/>
            <person name="Nong W."/>
            <person name="Shin S.-K."/>
            <person name="Au S."/>
            <person name="Jeong K.Y."/>
            <person name="Chew F.T."/>
            <person name="Hui J."/>
            <person name="Leung T.F."/>
            <person name="Tungtrongchitr A."/>
            <person name="Zhong N."/>
            <person name="Liu Z."/>
            <person name="Tsui S."/>
        </authorList>
    </citation>
    <scope>NUCLEOTIDE SEQUENCE</scope>
    <source>
        <strain evidence="2">Derf</strain>
        <tissue evidence="2">Whole organism</tissue>
    </source>
</reference>
<feature type="transmembrane region" description="Helical" evidence="1">
    <location>
        <begin position="24"/>
        <end position="44"/>
    </location>
</feature>
<dbReference type="EMBL" id="ASGP02000008">
    <property type="protein sequence ID" value="KAH9494062.1"/>
    <property type="molecule type" value="Genomic_DNA"/>
</dbReference>
<evidence type="ECO:0000256" key="1">
    <source>
        <dbReference type="SAM" id="Phobius"/>
    </source>
</evidence>
<dbReference type="AlphaFoldDB" id="A0A922HN10"/>
<evidence type="ECO:0000313" key="2">
    <source>
        <dbReference type="EMBL" id="KAH9494062.1"/>
    </source>
</evidence>
<comment type="caution">
    <text evidence="2">The sequence shown here is derived from an EMBL/GenBank/DDBJ whole genome shotgun (WGS) entry which is preliminary data.</text>
</comment>
<keyword evidence="3" id="KW-1185">Reference proteome</keyword>
<gene>
    <name evidence="2" type="ORF">DERF_014779</name>
</gene>
<reference evidence="2" key="1">
    <citation type="submission" date="2013-05" db="EMBL/GenBank/DDBJ databases">
        <authorList>
            <person name="Yim A.K.Y."/>
            <person name="Chan T.F."/>
            <person name="Ji K.M."/>
            <person name="Liu X.Y."/>
            <person name="Zhou J.W."/>
            <person name="Li R.Q."/>
            <person name="Yang K.Y."/>
            <person name="Li J."/>
            <person name="Li M."/>
            <person name="Law P.T.W."/>
            <person name="Wu Y.L."/>
            <person name="Cai Z.L."/>
            <person name="Qin H."/>
            <person name="Bao Y."/>
            <person name="Leung R.K.K."/>
            <person name="Ng P.K.S."/>
            <person name="Zou J."/>
            <person name="Zhong X.J."/>
            <person name="Ran P.X."/>
            <person name="Zhong N.S."/>
            <person name="Liu Z.G."/>
            <person name="Tsui S.K.W."/>
        </authorList>
    </citation>
    <scope>NUCLEOTIDE SEQUENCE</scope>
    <source>
        <strain evidence="2">Derf</strain>
        <tissue evidence="2">Whole organism</tissue>
    </source>
</reference>
<sequence length="69" mass="7804">MTLLSTGGWSICVRMMTDKRVVPLITPILFCLTQTTFWLAGSLIPPLDSRKWRSSSFTLDFCITSVLYS</sequence>
<keyword evidence="1" id="KW-1133">Transmembrane helix</keyword>
<dbReference type="Proteomes" id="UP000790347">
    <property type="component" value="Unassembled WGS sequence"/>
</dbReference>
<organism evidence="2 3">
    <name type="scientific">Dermatophagoides farinae</name>
    <name type="common">American house dust mite</name>
    <dbReference type="NCBI Taxonomy" id="6954"/>
    <lineage>
        <taxon>Eukaryota</taxon>
        <taxon>Metazoa</taxon>
        <taxon>Ecdysozoa</taxon>
        <taxon>Arthropoda</taxon>
        <taxon>Chelicerata</taxon>
        <taxon>Arachnida</taxon>
        <taxon>Acari</taxon>
        <taxon>Acariformes</taxon>
        <taxon>Sarcoptiformes</taxon>
        <taxon>Astigmata</taxon>
        <taxon>Psoroptidia</taxon>
        <taxon>Analgoidea</taxon>
        <taxon>Pyroglyphidae</taxon>
        <taxon>Dermatophagoidinae</taxon>
        <taxon>Dermatophagoides</taxon>
    </lineage>
</organism>
<keyword evidence="1" id="KW-0812">Transmembrane</keyword>
<proteinExistence type="predicted"/>
<keyword evidence="1" id="KW-0472">Membrane</keyword>
<accession>A0A922HN10</accession>
<name>A0A922HN10_DERFA</name>
<protein>
    <submittedName>
        <fullName evidence="2">Uncharacterized protein</fullName>
    </submittedName>
</protein>
<evidence type="ECO:0000313" key="3">
    <source>
        <dbReference type="Proteomes" id="UP000790347"/>
    </source>
</evidence>